<keyword evidence="2" id="KW-1185">Reference proteome</keyword>
<dbReference type="AlphaFoldDB" id="A0A8T3C103"/>
<organism evidence="1 2">
    <name type="scientific">Dendrobium nobile</name>
    <name type="common">Orchid</name>
    <dbReference type="NCBI Taxonomy" id="94219"/>
    <lineage>
        <taxon>Eukaryota</taxon>
        <taxon>Viridiplantae</taxon>
        <taxon>Streptophyta</taxon>
        <taxon>Embryophyta</taxon>
        <taxon>Tracheophyta</taxon>
        <taxon>Spermatophyta</taxon>
        <taxon>Magnoliopsida</taxon>
        <taxon>Liliopsida</taxon>
        <taxon>Asparagales</taxon>
        <taxon>Orchidaceae</taxon>
        <taxon>Epidendroideae</taxon>
        <taxon>Malaxideae</taxon>
        <taxon>Dendrobiinae</taxon>
        <taxon>Dendrobium</taxon>
    </lineage>
</organism>
<evidence type="ECO:0000313" key="2">
    <source>
        <dbReference type="Proteomes" id="UP000829196"/>
    </source>
</evidence>
<reference evidence="1" key="1">
    <citation type="journal article" date="2022" name="Front. Genet.">
        <title>Chromosome-Scale Assembly of the Dendrobium nobile Genome Provides Insights Into the Molecular Mechanism of the Biosynthesis of the Medicinal Active Ingredient of Dendrobium.</title>
        <authorList>
            <person name="Xu Q."/>
            <person name="Niu S.-C."/>
            <person name="Li K.-L."/>
            <person name="Zheng P.-J."/>
            <person name="Zhang X.-J."/>
            <person name="Jia Y."/>
            <person name="Liu Y."/>
            <person name="Niu Y.-X."/>
            <person name="Yu L.-H."/>
            <person name="Chen D.-F."/>
            <person name="Zhang G.-Q."/>
        </authorList>
    </citation>
    <scope>NUCLEOTIDE SEQUENCE</scope>
    <source>
        <tissue evidence="1">Leaf</tissue>
    </source>
</reference>
<protein>
    <submittedName>
        <fullName evidence="1">Uncharacterized protein</fullName>
    </submittedName>
</protein>
<name>A0A8T3C103_DENNO</name>
<proteinExistence type="predicted"/>
<evidence type="ECO:0000313" key="1">
    <source>
        <dbReference type="EMBL" id="KAI0524354.1"/>
    </source>
</evidence>
<sequence>MTYIHSSESSAPGISLQTIALLLPPSARRRSPYNTPFHQPGVAECQALFSPS</sequence>
<accession>A0A8T3C103</accession>
<comment type="caution">
    <text evidence="1">The sequence shown here is derived from an EMBL/GenBank/DDBJ whole genome shotgun (WGS) entry which is preliminary data.</text>
</comment>
<gene>
    <name evidence="1" type="ORF">KFK09_003721</name>
</gene>
<dbReference type="Proteomes" id="UP000829196">
    <property type="component" value="Unassembled WGS sequence"/>
</dbReference>
<dbReference type="EMBL" id="JAGYWB010000004">
    <property type="protein sequence ID" value="KAI0524354.1"/>
    <property type="molecule type" value="Genomic_DNA"/>
</dbReference>